<reference evidence="5 6" key="1">
    <citation type="journal article" date="2011" name="J. Bacteriol.">
        <title>Complete genome sequence of the plant pathogen Ralstonia solanacearum strain Po82.</title>
        <authorList>
            <person name="Xu J."/>
            <person name="Zheng H.J."/>
            <person name="Liu L."/>
            <person name="Pan Z.C."/>
            <person name="Prior P."/>
            <person name="Tang B."/>
            <person name="Xu J.S."/>
            <person name="Zhang H."/>
            <person name="Tian Q."/>
            <person name="Zhang L.Q."/>
            <person name="Feng J."/>
        </authorList>
    </citation>
    <scope>NUCLEOTIDE SEQUENCE [LARGE SCALE GENOMIC DNA]</scope>
    <source>
        <strain evidence="6">Po82</strain>
    </source>
</reference>
<dbReference type="PANTHER" id="PTHR43639">
    <property type="entry name" value="OXIDOREDUCTASE, SHORT-CHAIN DEHYDROGENASE/REDUCTASE FAMILY (AFU_ORTHOLOGUE AFUA_5G02870)"/>
    <property type="match status" value="1"/>
</dbReference>
<dbReference type="GO" id="GO:0016491">
    <property type="term" value="F:oxidoreductase activity"/>
    <property type="evidence" value="ECO:0007669"/>
    <property type="project" value="UniProtKB-KW"/>
</dbReference>
<dbReference type="PATRIC" id="fig|1031711.3.peg.4699"/>
<dbReference type="PRINTS" id="PR00081">
    <property type="entry name" value="GDHRDH"/>
</dbReference>
<dbReference type="PANTHER" id="PTHR43639:SF1">
    <property type="entry name" value="SHORT-CHAIN DEHYDROGENASE_REDUCTASE FAMILY PROTEIN"/>
    <property type="match status" value="1"/>
</dbReference>
<dbReference type="InterPro" id="IPR057326">
    <property type="entry name" value="KR_dom"/>
</dbReference>
<dbReference type="InterPro" id="IPR002347">
    <property type="entry name" value="SDR_fam"/>
</dbReference>
<accession>F6GB21</accession>
<dbReference type="InterPro" id="IPR036291">
    <property type="entry name" value="NAD(P)-bd_dom_sf"/>
</dbReference>
<dbReference type="PROSITE" id="PS00061">
    <property type="entry name" value="ADH_SHORT"/>
    <property type="match status" value="1"/>
</dbReference>
<evidence type="ECO:0000313" key="6">
    <source>
        <dbReference type="Proteomes" id="UP000007953"/>
    </source>
</evidence>
<dbReference type="KEGG" id="rsn:RSPO_m01519"/>
<dbReference type="Gene3D" id="3.40.50.720">
    <property type="entry name" value="NAD(P)-binding Rossmann-like Domain"/>
    <property type="match status" value="1"/>
</dbReference>
<comment type="similarity">
    <text evidence="1">Belongs to the short-chain dehydrogenases/reductases (SDR) family.</text>
</comment>
<dbReference type="EMBL" id="CP002820">
    <property type="protein sequence ID" value="AEG72154.1"/>
    <property type="molecule type" value="Genomic_DNA"/>
</dbReference>
<sequence length="270" mass="27887">MSPETFASDALQEHTMSHTPSTVSHPRLAGRAAIVTGGSRGIGAAIACRLAADGARVAVVYRSQRGEADAVVRAIRDAGAEALAIQADVSDAASVQAMADTARRAFGGIDILVNNAGILAGQPVGSIDQASFDLQFRTNAFSAILVSQAVLPHMPARGGRIVNVSSSLVFRPRAGLAVYAASKAAVSALTQAFALELGPRNITVNAVAPAMTRTDMTAPLPDALKARMREATPLGRLAEPDDIADAVAFLASDDSRWITGRTLLTDGGFV</sequence>
<keyword evidence="5" id="KW-0614">Plasmid</keyword>
<evidence type="ECO:0000259" key="4">
    <source>
        <dbReference type="SMART" id="SM00822"/>
    </source>
</evidence>
<protein>
    <submittedName>
        <fullName evidence="5">3-oxoacyl-[acyl-carrier-protein] reductase</fullName>
    </submittedName>
</protein>
<dbReference type="InterPro" id="IPR020904">
    <property type="entry name" value="Sc_DH/Rdtase_CS"/>
</dbReference>
<feature type="region of interest" description="Disordered" evidence="3">
    <location>
        <begin position="1"/>
        <end position="25"/>
    </location>
</feature>
<dbReference type="PRINTS" id="PR00080">
    <property type="entry name" value="SDRFAMILY"/>
</dbReference>
<dbReference type="Proteomes" id="UP000007953">
    <property type="component" value="Plasmid megaplasmid"/>
</dbReference>
<name>F6GB21_RALS8</name>
<dbReference type="AlphaFoldDB" id="F6GB21"/>
<dbReference type="HOGENOM" id="CLU_010194_1_3_4"/>
<evidence type="ECO:0000256" key="2">
    <source>
        <dbReference type="ARBA" id="ARBA00023002"/>
    </source>
</evidence>
<dbReference type="Pfam" id="PF13561">
    <property type="entry name" value="adh_short_C2"/>
    <property type="match status" value="1"/>
</dbReference>
<dbReference type="SUPFAM" id="SSF51735">
    <property type="entry name" value="NAD(P)-binding Rossmann-fold domains"/>
    <property type="match status" value="1"/>
</dbReference>
<evidence type="ECO:0000313" key="5">
    <source>
        <dbReference type="EMBL" id="AEG72154.1"/>
    </source>
</evidence>
<organism evidence="5 6">
    <name type="scientific">Ralstonia solanacearum (strain Po82)</name>
    <dbReference type="NCBI Taxonomy" id="1031711"/>
    <lineage>
        <taxon>Bacteria</taxon>
        <taxon>Pseudomonadati</taxon>
        <taxon>Pseudomonadota</taxon>
        <taxon>Betaproteobacteria</taxon>
        <taxon>Burkholderiales</taxon>
        <taxon>Burkholderiaceae</taxon>
        <taxon>Ralstonia</taxon>
        <taxon>Ralstonia solanacearum species complex</taxon>
    </lineage>
</organism>
<dbReference type="FunFam" id="3.40.50.720:FF:000084">
    <property type="entry name" value="Short-chain dehydrogenase reductase"/>
    <property type="match status" value="1"/>
</dbReference>
<feature type="domain" description="Ketoreductase" evidence="4">
    <location>
        <begin position="31"/>
        <end position="210"/>
    </location>
</feature>
<dbReference type="SMART" id="SM00822">
    <property type="entry name" value="PKS_KR"/>
    <property type="match status" value="1"/>
</dbReference>
<proteinExistence type="inferred from homology"/>
<gene>
    <name evidence="5" type="ordered locus">RSPO_m01519</name>
</gene>
<evidence type="ECO:0000256" key="1">
    <source>
        <dbReference type="ARBA" id="ARBA00006484"/>
    </source>
</evidence>
<evidence type="ECO:0000256" key="3">
    <source>
        <dbReference type="SAM" id="MobiDB-lite"/>
    </source>
</evidence>
<dbReference type="NCBIfam" id="NF005559">
    <property type="entry name" value="PRK07231.1"/>
    <property type="match status" value="1"/>
</dbReference>
<keyword evidence="2" id="KW-0560">Oxidoreductase</keyword>
<geneLocation type="plasmid" evidence="6"/>